<dbReference type="RefSeq" id="WP_273190646.1">
    <property type="nucleotide sequence ID" value="NZ_DYUZ01000029.1"/>
</dbReference>
<keyword evidence="3" id="KW-0411">Iron-sulfur</keyword>
<evidence type="ECO:0000313" key="7">
    <source>
        <dbReference type="Proteomes" id="UP000753256"/>
    </source>
</evidence>
<evidence type="ECO:0000313" key="6">
    <source>
        <dbReference type="EMBL" id="HJG37714.1"/>
    </source>
</evidence>
<evidence type="ECO:0000259" key="5">
    <source>
        <dbReference type="PROSITE" id="PS51379"/>
    </source>
</evidence>
<protein>
    <submittedName>
        <fullName evidence="6">Aldo/keto reductase</fullName>
    </submittedName>
</protein>
<dbReference type="Pfam" id="PF00248">
    <property type="entry name" value="Aldo_ket_red"/>
    <property type="match status" value="1"/>
</dbReference>
<keyword evidence="1" id="KW-0479">Metal-binding</keyword>
<dbReference type="PROSITE" id="PS00198">
    <property type="entry name" value="4FE4S_FER_1"/>
    <property type="match status" value="1"/>
</dbReference>
<evidence type="ECO:0000256" key="4">
    <source>
        <dbReference type="SAM" id="MobiDB-lite"/>
    </source>
</evidence>
<dbReference type="Pfam" id="PF13187">
    <property type="entry name" value="Fer4_9"/>
    <property type="match status" value="1"/>
</dbReference>
<dbReference type="InterPro" id="IPR053135">
    <property type="entry name" value="AKR2_Oxidoreductase"/>
</dbReference>
<keyword evidence="2" id="KW-0408">Iron</keyword>
<dbReference type="GO" id="GO:0051536">
    <property type="term" value="F:iron-sulfur cluster binding"/>
    <property type="evidence" value="ECO:0007669"/>
    <property type="project" value="UniProtKB-KW"/>
</dbReference>
<evidence type="ECO:0000256" key="2">
    <source>
        <dbReference type="ARBA" id="ARBA00023004"/>
    </source>
</evidence>
<dbReference type="Gene3D" id="1.10.1060.10">
    <property type="entry name" value="Alpha-helical ferredoxin"/>
    <property type="match status" value="1"/>
</dbReference>
<dbReference type="CDD" id="cd19096">
    <property type="entry name" value="AKR_Fe-S_oxidoreductase"/>
    <property type="match status" value="1"/>
</dbReference>
<dbReference type="Gene3D" id="3.20.20.100">
    <property type="entry name" value="NADP-dependent oxidoreductase domain"/>
    <property type="match status" value="1"/>
</dbReference>
<accession>A0A921LTR9</accession>
<evidence type="ECO:0000256" key="3">
    <source>
        <dbReference type="ARBA" id="ARBA00023014"/>
    </source>
</evidence>
<dbReference type="InterPro" id="IPR017900">
    <property type="entry name" value="4Fe4S_Fe_S_CS"/>
</dbReference>
<dbReference type="PANTHER" id="PTHR43312">
    <property type="entry name" value="D-THREO-ALDOSE 1-DEHYDROGENASE"/>
    <property type="match status" value="1"/>
</dbReference>
<organism evidence="6 7">
    <name type="scientific">Enorma phocaeensis</name>
    <dbReference type="NCBI Taxonomy" id="1871019"/>
    <lineage>
        <taxon>Bacteria</taxon>
        <taxon>Bacillati</taxon>
        <taxon>Actinomycetota</taxon>
        <taxon>Coriobacteriia</taxon>
        <taxon>Coriobacteriales</taxon>
        <taxon>Coriobacteriaceae</taxon>
        <taxon>Enorma</taxon>
    </lineage>
</organism>
<proteinExistence type="predicted"/>
<reference evidence="6" key="1">
    <citation type="journal article" date="2021" name="PeerJ">
        <title>Extensive microbial diversity within the chicken gut microbiome revealed by metagenomics and culture.</title>
        <authorList>
            <person name="Gilroy R."/>
            <person name="Ravi A."/>
            <person name="Getino M."/>
            <person name="Pursley I."/>
            <person name="Horton D.L."/>
            <person name="Alikhan N.F."/>
            <person name="Baker D."/>
            <person name="Gharbi K."/>
            <person name="Hall N."/>
            <person name="Watson M."/>
            <person name="Adriaenssens E.M."/>
            <person name="Foster-Nyarko E."/>
            <person name="Jarju S."/>
            <person name="Secka A."/>
            <person name="Antonio M."/>
            <person name="Oren A."/>
            <person name="Chaudhuri R.R."/>
            <person name="La Ragione R."/>
            <person name="Hildebrand F."/>
            <person name="Pallen M.J."/>
        </authorList>
    </citation>
    <scope>NUCLEOTIDE SEQUENCE</scope>
    <source>
        <strain evidence="6">ChiHjej13B12-9602</strain>
    </source>
</reference>
<dbReference type="PANTHER" id="PTHR43312:SF2">
    <property type="entry name" value="OXIDOREDUCTASE"/>
    <property type="match status" value="1"/>
</dbReference>
<feature type="domain" description="4Fe-4S ferredoxin-type" evidence="5">
    <location>
        <begin position="353"/>
        <end position="380"/>
    </location>
</feature>
<evidence type="ECO:0000256" key="1">
    <source>
        <dbReference type="ARBA" id="ARBA00022723"/>
    </source>
</evidence>
<dbReference type="SUPFAM" id="SSF51430">
    <property type="entry name" value="NAD(P)-linked oxidoreductase"/>
    <property type="match status" value="1"/>
</dbReference>
<dbReference type="Proteomes" id="UP000753256">
    <property type="component" value="Unassembled WGS sequence"/>
</dbReference>
<dbReference type="InterPro" id="IPR036812">
    <property type="entry name" value="NAD(P)_OxRdtase_dom_sf"/>
</dbReference>
<feature type="region of interest" description="Disordered" evidence="4">
    <location>
        <begin position="405"/>
        <end position="430"/>
    </location>
</feature>
<comment type="caution">
    <text evidence="6">The sequence shown here is derived from an EMBL/GenBank/DDBJ whole genome shotgun (WGS) entry which is preliminary data.</text>
</comment>
<dbReference type="InterPro" id="IPR023210">
    <property type="entry name" value="NADP_OxRdtase_dom"/>
</dbReference>
<dbReference type="PROSITE" id="PS51379">
    <property type="entry name" value="4FE4S_FER_2"/>
    <property type="match status" value="1"/>
</dbReference>
<sequence length="430" mass="46518">MQYRTDPKSGERISALGLGCMRFPRGVLGAIDQEAAERIIARAAEQGINYLDTAYLYPGNEACVGAAFEHLGLRDRFLIATKLPHASCKKAADLDRYLDEQLKRLRTDRIDYYLMHNVTSPAQWERLVGLGIEAWIARQKERGRIRRVGFSYHGSAGDFSTLLDAYDWDFCQIQYNYANETYQAGTAGLKAAAGRGLAVFIMEPLLGGRLADKLPDRARRVLDGAEERVLASAAGSVPLDAPAAWGLAWVWDHPEVTMLLSGMASPAMVDDNAAIAQVALPGCLSAGQRAAIGRVREVFEQSNRVPCTGCNYCMPCPHGINIPGCFAAYNASYAHGWFTGVSQYFTASAIRSGHPRLASNCVRCGACARHCPQHIEIPDRLVDVRRRLTPGPVGAILSRIAGRADDTGSGRGAAASSGRGGASRGQGREC</sequence>
<dbReference type="InterPro" id="IPR009051">
    <property type="entry name" value="Helical_ferredxn"/>
</dbReference>
<name>A0A921LTR9_9ACTN</name>
<dbReference type="EMBL" id="DYUZ01000029">
    <property type="protein sequence ID" value="HJG37714.1"/>
    <property type="molecule type" value="Genomic_DNA"/>
</dbReference>
<dbReference type="AlphaFoldDB" id="A0A921LTR9"/>
<dbReference type="InterPro" id="IPR017896">
    <property type="entry name" value="4Fe4S_Fe-S-bd"/>
</dbReference>
<reference evidence="6" key="2">
    <citation type="submission" date="2021-09" db="EMBL/GenBank/DDBJ databases">
        <authorList>
            <person name="Gilroy R."/>
        </authorList>
    </citation>
    <scope>NUCLEOTIDE SEQUENCE</scope>
    <source>
        <strain evidence="6">ChiHjej13B12-9602</strain>
    </source>
</reference>
<gene>
    <name evidence="6" type="ORF">K8V70_07640</name>
</gene>
<dbReference type="GO" id="GO:0046872">
    <property type="term" value="F:metal ion binding"/>
    <property type="evidence" value="ECO:0007669"/>
    <property type="project" value="UniProtKB-KW"/>
</dbReference>